<evidence type="ECO:0000256" key="2">
    <source>
        <dbReference type="SAM" id="Phobius"/>
    </source>
</evidence>
<evidence type="ECO:0000313" key="3">
    <source>
        <dbReference type="EMBL" id="CAG6622650.1"/>
    </source>
</evidence>
<keyword evidence="2" id="KW-0472">Membrane</keyword>
<feature type="compositionally biased region" description="Basic residues" evidence="1">
    <location>
        <begin position="93"/>
        <end position="108"/>
    </location>
</feature>
<name>A0A8D8M5Y9_9HEMI</name>
<dbReference type="EMBL" id="HBUF01052993">
    <property type="protein sequence ID" value="CAG6622650.1"/>
    <property type="molecule type" value="Transcribed_RNA"/>
</dbReference>
<keyword evidence="2" id="KW-1133">Transmembrane helix</keyword>
<dbReference type="AlphaFoldDB" id="A0A8D8M5Y9"/>
<keyword evidence="2" id="KW-0812">Transmembrane</keyword>
<accession>A0A8D8M5Y9</accession>
<organism evidence="3">
    <name type="scientific">Cacopsylla melanoneura</name>
    <dbReference type="NCBI Taxonomy" id="428564"/>
    <lineage>
        <taxon>Eukaryota</taxon>
        <taxon>Metazoa</taxon>
        <taxon>Ecdysozoa</taxon>
        <taxon>Arthropoda</taxon>
        <taxon>Hexapoda</taxon>
        <taxon>Insecta</taxon>
        <taxon>Pterygota</taxon>
        <taxon>Neoptera</taxon>
        <taxon>Paraneoptera</taxon>
        <taxon>Hemiptera</taxon>
        <taxon>Sternorrhyncha</taxon>
        <taxon>Psylloidea</taxon>
        <taxon>Psyllidae</taxon>
        <taxon>Psyllinae</taxon>
        <taxon>Cacopsylla</taxon>
    </lineage>
</organism>
<protein>
    <submittedName>
        <fullName evidence="3">Uncharacterized protein</fullName>
    </submittedName>
</protein>
<feature type="compositionally biased region" description="Low complexity" evidence="1">
    <location>
        <begin position="113"/>
        <end position="131"/>
    </location>
</feature>
<feature type="region of interest" description="Disordered" evidence="1">
    <location>
        <begin position="72"/>
        <end position="158"/>
    </location>
</feature>
<feature type="transmembrane region" description="Helical" evidence="2">
    <location>
        <begin position="21"/>
        <end position="41"/>
    </location>
</feature>
<evidence type="ECO:0000256" key="1">
    <source>
        <dbReference type="SAM" id="MobiDB-lite"/>
    </source>
</evidence>
<sequence>MNYSNIPTNFTHCHSVIRKKVIFLVVLFFSFSNVSFIYHKFSPASSGFPPLLPVFPPIYIPFATWSEANPKYTRRGSRLKSSPPRPPRPPLQSRRRPPPPMAPHRRPTYTRMPSVSTPAATVAAATATATAGVITSRNPSDPPRHDRRTTWSLFSSSL</sequence>
<proteinExistence type="predicted"/>
<reference evidence="3" key="1">
    <citation type="submission" date="2021-05" db="EMBL/GenBank/DDBJ databases">
        <authorList>
            <person name="Alioto T."/>
            <person name="Alioto T."/>
            <person name="Gomez Garrido J."/>
        </authorList>
    </citation>
    <scope>NUCLEOTIDE SEQUENCE</scope>
</reference>